<dbReference type="Proteomes" id="UP000015105">
    <property type="component" value="Chromosome 5D"/>
</dbReference>
<reference evidence="2" key="2">
    <citation type="journal article" date="2017" name="Nat. Plants">
        <title>The Aegilops tauschii genome reveals multiple impacts of transposons.</title>
        <authorList>
            <person name="Zhao G."/>
            <person name="Zou C."/>
            <person name="Li K."/>
            <person name="Wang K."/>
            <person name="Li T."/>
            <person name="Gao L."/>
            <person name="Zhang X."/>
            <person name="Wang H."/>
            <person name="Yang Z."/>
            <person name="Liu X."/>
            <person name="Jiang W."/>
            <person name="Mao L."/>
            <person name="Kong X."/>
            <person name="Jiao Y."/>
            <person name="Jia J."/>
        </authorList>
    </citation>
    <scope>NUCLEOTIDE SEQUENCE [LARGE SCALE GENOMIC DNA]</scope>
    <source>
        <strain evidence="2">cv. AL8/78</strain>
    </source>
</reference>
<sequence length="96" mass="10573">MPGAPFSSPKTKSMQGSCEPRVLCSLYTRSSLAGEHHCDYVEDKCVFLLLILVTESLTRASASSWTDRRGSSSRSTMDAKTDQFCCDIYISLEGHS</sequence>
<organism evidence="1 2">
    <name type="scientific">Aegilops tauschii subsp. strangulata</name>
    <name type="common">Goatgrass</name>
    <dbReference type="NCBI Taxonomy" id="200361"/>
    <lineage>
        <taxon>Eukaryota</taxon>
        <taxon>Viridiplantae</taxon>
        <taxon>Streptophyta</taxon>
        <taxon>Embryophyta</taxon>
        <taxon>Tracheophyta</taxon>
        <taxon>Spermatophyta</taxon>
        <taxon>Magnoliopsida</taxon>
        <taxon>Liliopsida</taxon>
        <taxon>Poales</taxon>
        <taxon>Poaceae</taxon>
        <taxon>BOP clade</taxon>
        <taxon>Pooideae</taxon>
        <taxon>Triticodae</taxon>
        <taxon>Triticeae</taxon>
        <taxon>Triticinae</taxon>
        <taxon>Aegilops</taxon>
    </lineage>
</organism>
<dbReference type="EnsemblPlants" id="AET5Gv20081200.9">
    <property type="protein sequence ID" value="AET5Gv20081200.9"/>
    <property type="gene ID" value="AET5Gv20081200"/>
</dbReference>
<reference evidence="1" key="5">
    <citation type="journal article" date="2021" name="G3 (Bethesda)">
        <title>Aegilops tauschii genome assembly Aet v5.0 features greater sequence contiguity and improved annotation.</title>
        <authorList>
            <person name="Wang L."/>
            <person name="Zhu T."/>
            <person name="Rodriguez J.C."/>
            <person name="Deal K.R."/>
            <person name="Dubcovsky J."/>
            <person name="McGuire P.E."/>
            <person name="Lux T."/>
            <person name="Spannagl M."/>
            <person name="Mayer K.F.X."/>
            <person name="Baldrich P."/>
            <person name="Meyers B.C."/>
            <person name="Huo N."/>
            <person name="Gu Y.Q."/>
            <person name="Zhou H."/>
            <person name="Devos K.M."/>
            <person name="Bennetzen J.L."/>
            <person name="Unver T."/>
            <person name="Budak H."/>
            <person name="Gulick P.J."/>
            <person name="Galiba G."/>
            <person name="Kalapos B."/>
            <person name="Nelson D.R."/>
            <person name="Li P."/>
            <person name="You F.M."/>
            <person name="Luo M.C."/>
            <person name="Dvorak J."/>
        </authorList>
    </citation>
    <scope>NUCLEOTIDE SEQUENCE [LARGE SCALE GENOMIC DNA]</scope>
    <source>
        <strain evidence="1">cv. AL8/78</strain>
    </source>
</reference>
<name>A0A453JJI9_AEGTS</name>
<reference evidence="2" key="1">
    <citation type="journal article" date="2014" name="Science">
        <title>Ancient hybridizations among the ancestral genomes of bread wheat.</title>
        <authorList>
            <consortium name="International Wheat Genome Sequencing Consortium,"/>
            <person name="Marcussen T."/>
            <person name="Sandve S.R."/>
            <person name="Heier L."/>
            <person name="Spannagl M."/>
            <person name="Pfeifer M."/>
            <person name="Jakobsen K.S."/>
            <person name="Wulff B.B."/>
            <person name="Steuernagel B."/>
            <person name="Mayer K.F."/>
            <person name="Olsen O.A."/>
        </authorList>
    </citation>
    <scope>NUCLEOTIDE SEQUENCE [LARGE SCALE GENOMIC DNA]</scope>
    <source>
        <strain evidence="2">cv. AL8/78</strain>
    </source>
</reference>
<reference evidence="1" key="4">
    <citation type="submission" date="2019-03" db="UniProtKB">
        <authorList>
            <consortium name="EnsemblPlants"/>
        </authorList>
    </citation>
    <scope>IDENTIFICATION</scope>
</reference>
<evidence type="ECO:0000313" key="2">
    <source>
        <dbReference type="Proteomes" id="UP000015105"/>
    </source>
</evidence>
<accession>A0A453JJI9</accession>
<proteinExistence type="predicted"/>
<evidence type="ECO:0000313" key="1">
    <source>
        <dbReference type="EnsemblPlants" id="AET5Gv20081200.9"/>
    </source>
</evidence>
<keyword evidence="2" id="KW-1185">Reference proteome</keyword>
<dbReference type="Gramene" id="AET5Gv20081200.9">
    <property type="protein sequence ID" value="AET5Gv20081200.9"/>
    <property type="gene ID" value="AET5Gv20081200"/>
</dbReference>
<dbReference type="AlphaFoldDB" id="A0A453JJI9"/>
<protein>
    <submittedName>
        <fullName evidence="1">Uncharacterized protein</fullName>
    </submittedName>
</protein>
<reference evidence="1" key="3">
    <citation type="journal article" date="2017" name="Nature">
        <title>Genome sequence of the progenitor of the wheat D genome Aegilops tauschii.</title>
        <authorList>
            <person name="Luo M.C."/>
            <person name="Gu Y.Q."/>
            <person name="Puiu D."/>
            <person name="Wang H."/>
            <person name="Twardziok S.O."/>
            <person name="Deal K.R."/>
            <person name="Huo N."/>
            <person name="Zhu T."/>
            <person name="Wang L."/>
            <person name="Wang Y."/>
            <person name="McGuire P.E."/>
            <person name="Liu S."/>
            <person name="Long H."/>
            <person name="Ramasamy R.K."/>
            <person name="Rodriguez J.C."/>
            <person name="Van S.L."/>
            <person name="Yuan L."/>
            <person name="Wang Z."/>
            <person name="Xia Z."/>
            <person name="Xiao L."/>
            <person name="Anderson O.D."/>
            <person name="Ouyang S."/>
            <person name="Liang Y."/>
            <person name="Zimin A.V."/>
            <person name="Pertea G."/>
            <person name="Qi P."/>
            <person name="Bennetzen J.L."/>
            <person name="Dai X."/>
            <person name="Dawson M.W."/>
            <person name="Muller H.G."/>
            <person name="Kugler K."/>
            <person name="Rivarola-Duarte L."/>
            <person name="Spannagl M."/>
            <person name="Mayer K.F.X."/>
            <person name="Lu F.H."/>
            <person name="Bevan M.W."/>
            <person name="Leroy P."/>
            <person name="Li P."/>
            <person name="You F.M."/>
            <person name="Sun Q."/>
            <person name="Liu Z."/>
            <person name="Lyons E."/>
            <person name="Wicker T."/>
            <person name="Salzberg S.L."/>
            <person name="Devos K.M."/>
            <person name="Dvorak J."/>
        </authorList>
    </citation>
    <scope>NUCLEOTIDE SEQUENCE [LARGE SCALE GENOMIC DNA]</scope>
    <source>
        <strain evidence="1">cv. AL8/78</strain>
    </source>
</reference>